<evidence type="ECO:0000313" key="7">
    <source>
        <dbReference type="Proteomes" id="UP000298438"/>
    </source>
</evidence>
<keyword evidence="3 4" id="KW-0620">Polyamine biosynthesis</keyword>
<dbReference type="OrthoDB" id="117774at2"/>
<dbReference type="InterPro" id="IPR030374">
    <property type="entry name" value="PABS"/>
</dbReference>
<organism evidence="6 7">
    <name type="scientific">Zemynaea arenosa</name>
    <dbReference type="NCBI Taxonomy" id="2561931"/>
    <lineage>
        <taxon>Bacteria</taxon>
        <taxon>Pseudomonadati</taxon>
        <taxon>Pseudomonadota</taxon>
        <taxon>Betaproteobacteria</taxon>
        <taxon>Burkholderiales</taxon>
        <taxon>Oxalobacteraceae</taxon>
        <taxon>Telluria group</taxon>
        <taxon>Zemynaea</taxon>
    </lineage>
</organism>
<dbReference type="PROSITE" id="PS51006">
    <property type="entry name" value="PABS_2"/>
    <property type="match status" value="1"/>
</dbReference>
<dbReference type="Gene3D" id="3.40.50.150">
    <property type="entry name" value="Vaccinia Virus protein VP39"/>
    <property type="match status" value="1"/>
</dbReference>
<dbReference type="NCBIfam" id="NF037959">
    <property type="entry name" value="MFS_SpdSyn"/>
    <property type="match status" value="1"/>
</dbReference>
<sequence>MSHPTAPASPSPAAPLVRTHGHRRTLEFAEGSVQSEMDLRAPDRLVLAYTRAMMLFALFVPRPRHIVMVGLGGGSLVKFCHRWMPQARITVLEVRADVIALRHEFAVPEDDARLRVIHADAVEYLAASREPADVILVDGFDALSMHAPLGSARFLGACRKLLAEGGVLVLNIFSYDPAYRHVLARLTLMFADRVCWFDKVSGNNRILFAVKASPGQPLTPAARTQARVARRAGLGAGFLNRWLVRTLLWTLRRAARQQKSP</sequence>
<dbReference type="RefSeq" id="WP_135205807.1">
    <property type="nucleotide sequence ID" value="NZ_SPVF01000047.1"/>
</dbReference>
<evidence type="ECO:0000256" key="1">
    <source>
        <dbReference type="ARBA" id="ARBA00007867"/>
    </source>
</evidence>
<dbReference type="PANTHER" id="PTHR43317:SF1">
    <property type="entry name" value="THERMOSPERMINE SYNTHASE ACAULIS5"/>
    <property type="match status" value="1"/>
</dbReference>
<comment type="caution">
    <text evidence="6">The sequence shown here is derived from an EMBL/GenBank/DDBJ whole genome shotgun (WGS) entry which is preliminary data.</text>
</comment>
<accession>A0A4Y9SRE7</accession>
<dbReference type="GO" id="GO:0006596">
    <property type="term" value="P:polyamine biosynthetic process"/>
    <property type="evidence" value="ECO:0007669"/>
    <property type="project" value="UniProtKB-UniRule"/>
</dbReference>
<dbReference type="PANTHER" id="PTHR43317">
    <property type="entry name" value="THERMOSPERMINE SYNTHASE ACAULIS5"/>
    <property type="match status" value="1"/>
</dbReference>
<dbReference type="InterPro" id="IPR029063">
    <property type="entry name" value="SAM-dependent_MTases_sf"/>
</dbReference>
<feature type="domain" description="PABS" evidence="5">
    <location>
        <begin position="1"/>
        <end position="215"/>
    </location>
</feature>
<proteinExistence type="inferred from homology"/>
<comment type="similarity">
    <text evidence="1">Belongs to the spermidine/spermine synthase family.</text>
</comment>
<keyword evidence="2 4" id="KW-0808">Transferase</keyword>
<reference evidence="6 7" key="1">
    <citation type="submission" date="2019-03" db="EMBL/GenBank/DDBJ databases">
        <title>Draft Genome Sequence of Massilia arenosa sp. nov., a Novel Massilia Species Isolated from a Sandy-loam Maize Soil.</title>
        <authorList>
            <person name="Raths R."/>
            <person name="Peta V."/>
            <person name="Bucking H."/>
        </authorList>
    </citation>
    <scope>NUCLEOTIDE SEQUENCE [LARGE SCALE GENOMIC DNA]</scope>
    <source>
        <strain evidence="6 7">MC02</strain>
    </source>
</reference>
<gene>
    <name evidence="6" type="ORF">E4L96_03310</name>
</gene>
<dbReference type="Pfam" id="PF01564">
    <property type="entry name" value="Spermine_synth"/>
    <property type="match status" value="1"/>
</dbReference>
<evidence type="ECO:0000256" key="4">
    <source>
        <dbReference type="PROSITE-ProRule" id="PRU00354"/>
    </source>
</evidence>
<dbReference type="SUPFAM" id="SSF53335">
    <property type="entry name" value="S-adenosyl-L-methionine-dependent methyltransferases"/>
    <property type="match status" value="1"/>
</dbReference>
<dbReference type="AlphaFoldDB" id="A0A4Y9SRE7"/>
<feature type="active site" description="Proton acceptor" evidence="4">
    <location>
        <position position="138"/>
    </location>
</feature>
<evidence type="ECO:0000256" key="2">
    <source>
        <dbReference type="ARBA" id="ARBA00022679"/>
    </source>
</evidence>
<name>A0A4Y9SRE7_9BURK</name>
<dbReference type="EMBL" id="SPVF01000047">
    <property type="protein sequence ID" value="TFW27804.1"/>
    <property type="molecule type" value="Genomic_DNA"/>
</dbReference>
<dbReference type="Proteomes" id="UP000298438">
    <property type="component" value="Unassembled WGS sequence"/>
</dbReference>
<evidence type="ECO:0000256" key="3">
    <source>
        <dbReference type="ARBA" id="ARBA00023115"/>
    </source>
</evidence>
<keyword evidence="7" id="KW-1185">Reference proteome</keyword>
<dbReference type="GO" id="GO:0016740">
    <property type="term" value="F:transferase activity"/>
    <property type="evidence" value="ECO:0007669"/>
    <property type="project" value="UniProtKB-UniRule"/>
</dbReference>
<protein>
    <submittedName>
        <fullName evidence="6">Transferase spermidine synthase</fullName>
    </submittedName>
</protein>
<evidence type="ECO:0000259" key="5">
    <source>
        <dbReference type="PROSITE" id="PS51006"/>
    </source>
</evidence>
<evidence type="ECO:0000313" key="6">
    <source>
        <dbReference type="EMBL" id="TFW27804.1"/>
    </source>
</evidence>
<dbReference type="CDD" id="cd02440">
    <property type="entry name" value="AdoMet_MTases"/>
    <property type="match status" value="1"/>
</dbReference>